<feature type="compositionally biased region" description="Basic and acidic residues" evidence="20">
    <location>
        <begin position="2268"/>
        <end position="2279"/>
    </location>
</feature>
<dbReference type="GO" id="GO:0030154">
    <property type="term" value="P:cell differentiation"/>
    <property type="evidence" value="ECO:0007669"/>
    <property type="project" value="UniProtKB-KW"/>
</dbReference>
<feature type="compositionally biased region" description="Polar residues" evidence="20">
    <location>
        <begin position="848"/>
        <end position="857"/>
    </location>
</feature>
<evidence type="ECO:0000256" key="20">
    <source>
        <dbReference type="SAM" id="MobiDB-lite"/>
    </source>
</evidence>
<evidence type="ECO:0000256" key="9">
    <source>
        <dbReference type="ARBA" id="ARBA00022737"/>
    </source>
</evidence>
<dbReference type="CDD" id="cd00054">
    <property type="entry name" value="EGF_CA"/>
    <property type="match status" value="15"/>
</dbReference>
<evidence type="ECO:0000256" key="13">
    <source>
        <dbReference type="ARBA" id="ARBA00022989"/>
    </source>
</evidence>
<feature type="compositionally biased region" description="Basic and acidic residues" evidence="20">
    <location>
        <begin position="1604"/>
        <end position="1623"/>
    </location>
</feature>
<dbReference type="Gene3D" id="2.10.25.140">
    <property type="match status" value="1"/>
</dbReference>
<feature type="disulfide bond" evidence="17">
    <location>
        <begin position="369"/>
        <end position="378"/>
    </location>
</feature>
<feature type="region of interest" description="Disordered" evidence="20">
    <location>
        <begin position="3912"/>
        <end position="3945"/>
    </location>
</feature>
<feature type="compositionally biased region" description="Basic and acidic residues" evidence="20">
    <location>
        <begin position="4284"/>
        <end position="4294"/>
    </location>
</feature>
<gene>
    <name evidence="24" type="ORF">ACJMK2_020401</name>
</gene>
<dbReference type="FunFam" id="2.10.25.10:FF:000045">
    <property type="entry name" value="Slit guidance ligand 2"/>
    <property type="match status" value="2"/>
</dbReference>
<dbReference type="InterPro" id="IPR051022">
    <property type="entry name" value="Notch_Cell-Fate_Det"/>
</dbReference>
<feature type="disulfide bond" evidence="18">
    <location>
        <begin position="183"/>
        <end position="192"/>
    </location>
</feature>
<feature type="disulfide bond" evidence="17">
    <location>
        <begin position="597"/>
        <end position="606"/>
    </location>
</feature>
<feature type="domain" description="EGF-like" evidence="22">
    <location>
        <begin position="685"/>
        <end position="721"/>
    </location>
</feature>
<feature type="compositionally biased region" description="Low complexity" evidence="20">
    <location>
        <begin position="1566"/>
        <end position="1578"/>
    </location>
</feature>
<feature type="compositionally biased region" description="Polar residues" evidence="20">
    <location>
        <begin position="3749"/>
        <end position="3774"/>
    </location>
</feature>
<dbReference type="SMART" id="SM00051">
    <property type="entry name" value="DSL"/>
    <property type="match status" value="1"/>
</dbReference>
<keyword evidence="10" id="KW-0221">Differentiation</keyword>
<feature type="domain" description="EGF-like" evidence="22">
    <location>
        <begin position="495"/>
        <end position="531"/>
    </location>
</feature>
<evidence type="ECO:0000256" key="17">
    <source>
        <dbReference type="PROSITE-ProRule" id="PRU00076"/>
    </source>
</evidence>
<feature type="signal peptide" evidence="21">
    <location>
        <begin position="1"/>
        <end position="24"/>
    </location>
</feature>
<dbReference type="GO" id="GO:0051241">
    <property type="term" value="P:negative regulation of multicellular organismal process"/>
    <property type="evidence" value="ECO:0007669"/>
    <property type="project" value="UniProtKB-ARBA"/>
</dbReference>
<dbReference type="PROSITE" id="PS51051">
    <property type="entry name" value="DSL"/>
    <property type="match status" value="1"/>
</dbReference>
<comment type="subcellular location">
    <subcellularLocation>
        <location evidence="1 19">Membrane</location>
        <topology evidence="1 19">Single-pass type I membrane protein</topology>
    </subcellularLocation>
    <subcellularLocation>
        <location evidence="2">Secreted</location>
        <location evidence="2">Extracellular space</location>
        <location evidence="2">Extracellular matrix</location>
    </subcellularLocation>
</comment>
<feature type="disulfide bond" evidence="17">
    <location>
        <begin position="331"/>
        <end position="340"/>
    </location>
</feature>
<reference evidence="24 25" key="1">
    <citation type="submission" date="2024-11" db="EMBL/GenBank/DDBJ databases">
        <title>Chromosome-level genome assembly of the freshwater bivalve Anodonta woodiana.</title>
        <authorList>
            <person name="Chen X."/>
        </authorList>
    </citation>
    <scope>NUCLEOTIDE SEQUENCE [LARGE SCALE GENOMIC DNA]</scope>
    <source>
        <strain evidence="24">MN2024</strain>
        <tissue evidence="24">Gills</tissue>
    </source>
</reference>
<protein>
    <recommendedName>
        <fullName evidence="19">Delta-like protein</fullName>
    </recommendedName>
</protein>
<evidence type="ECO:0000256" key="8">
    <source>
        <dbReference type="ARBA" id="ARBA00022729"/>
    </source>
</evidence>
<feature type="compositionally biased region" description="Low complexity" evidence="20">
    <location>
        <begin position="4092"/>
        <end position="4110"/>
    </location>
</feature>
<evidence type="ECO:0000259" key="23">
    <source>
        <dbReference type="PROSITE" id="PS51051"/>
    </source>
</evidence>
<feature type="compositionally biased region" description="Low complexity" evidence="20">
    <location>
        <begin position="1655"/>
        <end position="1667"/>
    </location>
</feature>
<dbReference type="PROSITE" id="PS01186">
    <property type="entry name" value="EGF_2"/>
    <property type="match status" value="13"/>
</dbReference>
<dbReference type="InterPro" id="IPR001881">
    <property type="entry name" value="EGF-like_Ca-bd_dom"/>
</dbReference>
<feature type="compositionally biased region" description="Polar residues" evidence="20">
    <location>
        <begin position="3920"/>
        <end position="3945"/>
    </location>
</feature>
<evidence type="ECO:0000256" key="16">
    <source>
        <dbReference type="ARBA" id="ARBA00023180"/>
    </source>
</evidence>
<feature type="domain" description="EGF-like" evidence="22">
    <location>
        <begin position="229"/>
        <end position="265"/>
    </location>
</feature>
<dbReference type="Gene3D" id="2.60.40.3510">
    <property type="match status" value="1"/>
</dbReference>
<feature type="compositionally biased region" description="Polar residues" evidence="20">
    <location>
        <begin position="870"/>
        <end position="885"/>
    </location>
</feature>
<feature type="compositionally biased region" description="Polar residues" evidence="20">
    <location>
        <begin position="913"/>
        <end position="926"/>
    </location>
</feature>
<feature type="disulfide bond" evidence="17">
    <location>
        <begin position="293"/>
        <end position="302"/>
    </location>
</feature>
<keyword evidence="25" id="KW-1185">Reference proteome</keyword>
<feature type="compositionally biased region" description="Low complexity" evidence="20">
    <location>
        <begin position="1477"/>
        <end position="1489"/>
    </location>
</feature>
<feature type="compositionally biased region" description="Polar residues" evidence="20">
    <location>
        <begin position="2294"/>
        <end position="2304"/>
    </location>
</feature>
<feature type="chain" id="PRO_5044790000" description="Delta-like protein" evidence="21">
    <location>
        <begin position="25"/>
        <end position="4792"/>
    </location>
</feature>
<dbReference type="FunFam" id="2.10.25.10:FF:000143">
    <property type="entry name" value="Protein crumbs 1"/>
    <property type="match status" value="1"/>
</dbReference>
<evidence type="ECO:0000256" key="14">
    <source>
        <dbReference type="ARBA" id="ARBA00023136"/>
    </source>
</evidence>
<feature type="compositionally biased region" description="Low complexity" evidence="20">
    <location>
        <begin position="1143"/>
        <end position="1152"/>
    </location>
</feature>
<keyword evidence="7 19" id="KW-0812">Transmembrane</keyword>
<feature type="domain" description="EGF-like" evidence="22">
    <location>
        <begin position="761"/>
        <end position="796"/>
    </location>
</feature>
<feature type="compositionally biased region" description="Low complexity" evidence="20">
    <location>
        <begin position="1299"/>
        <end position="1311"/>
    </location>
</feature>
<comment type="caution">
    <text evidence="17">Lacks conserved residue(s) required for the propagation of feature annotation.</text>
</comment>
<dbReference type="InterPro" id="IPR009030">
    <property type="entry name" value="Growth_fac_rcpt_cys_sf"/>
</dbReference>
<feature type="region of interest" description="Disordered" evidence="20">
    <location>
        <begin position="3579"/>
        <end position="3602"/>
    </location>
</feature>
<feature type="domain" description="EGF-like" evidence="22">
    <location>
        <begin position="457"/>
        <end position="493"/>
    </location>
</feature>
<evidence type="ECO:0000256" key="11">
    <source>
        <dbReference type="ARBA" id="ARBA00022843"/>
    </source>
</evidence>
<dbReference type="Pfam" id="PF00008">
    <property type="entry name" value="EGF"/>
    <property type="match status" value="8"/>
</dbReference>
<feature type="domain" description="EGF-like" evidence="22">
    <location>
        <begin position="267"/>
        <end position="303"/>
    </location>
</feature>
<keyword evidence="4" id="KW-0964">Secreted</keyword>
<dbReference type="EMBL" id="JBJQND010000017">
    <property type="protein sequence ID" value="KAL3842380.1"/>
    <property type="molecule type" value="Genomic_DNA"/>
</dbReference>
<feature type="compositionally biased region" description="Polar residues" evidence="20">
    <location>
        <begin position="4262"/>
        <end position="4283"/>
    </location>
</feature>
<feature type="disulfide bond" evidence="18">
    <location>
        <begin position="196"/>
        <end position="208"/>
    </location>
</feature>
<feature type="compositionally biased region" description="Low complexity" evidence="20">
    <location>
        <begin position="1388"/>
        <end position="1400"/>
    </location>
</feature>
<feature type="region of interest" description="Disordered" evidence="20">
    <location>
        <begin position="4080"/>
        <end position="4130"/>
    </location>
</feature>
<comment type="caution">
    <text evidence="24">The sequence shown here is derived from an EMBL/GenBank/DDBJ whole genome shotgun (WGS) entry which is preliminary data.</text>
</comment>
<dbReference type="GO" id="GO:0007219">
    <property type="term" value="P:Notch signaling pathway"/>
    <property type="evidence" value="ECO:0007669"/>
    <property type="project" value="UniProtKB-KW"/>
</dbReference>
<feature type="disulfide bond" evidence="17">
    <location>
        <begin position="255"/>
        <end position="264"/>
    </location>
</feature>
<feature type="disulfide bond" evidence="17">
    <location>
        <begin position="445"/>
        <end position="454"/>
    </location>
</feature>
<evidence type="ECO:0000259" key="22">
    <source>
        <dbReference type="PROSITE" id="PS50026"/>
    </source>
</evidence>
<feature type="region of interest" description="Disordered" evidence="20">
    <location>
        <begin position="4253"/>
        <end position="4294"/>
    </location>
</feature>
<feature type="domain" description="EGF-like" evidence="22">
    <location>
        <begin position="610"/>
        <end position="646"/>
    </location>
</feature>
<feature type="disulfide bond" evidence="17">
    <location>
        <begin position="483"/>
        <end position="492"/>
    </location>
</feature>
<dbReference type="FunFam" id="2.10.25.10:FF:000004">
    <property type="entry name" value="Neurogenic locus notch 1"/>
    <property type="match status" value="3"/>
</dbReference>
<evidence type="ECO:0000256" key="18">
    <source>
        <dbReference type="PROSITE-ProRule" id="PRU00377"/>
    </source>
</evidence>
<dbReference type="FunFam" id="2.10.25.10:FF:000006">
    <property type="entry name" value="Versican core protein-like isoform 1"/>
    <property type="match status" value="1"/>
</dbReference>
<feature type="domain" description="EGF-like" evidence="22">
    <location>
        <begin position="381"/>
        <end position="417"/>
    </location>
</feature>
<dbReference type="Pfam" id="PF01414">
    <property type="entry name" value="DSL"/>
    <property type="match status" value="1"/>
</dbReference>
<sequence length="4792" mass="522756">MTMSTRFFWSLTLCIFMAFQMVTGEGYIEANLVMFKNFEGKRFDGACCDKASFWGWGRGVGCTKPCDHSLVICLGNHTQSSDMNACEFGREETGSIGGNEIHFDGKVGKMDNPLKFPFHQWPGVVKLKIDVKDLDDENTYDFVDHFEFQYRTRDLRKEVDAPIENLVLTGSRSRFDMKLKVFCDTNFFGSDCSVYCKPTNDETGHYTCDPVTGERICKLGWRGDDCLTNIDDCSGHRCYYGATCLDGVNYYTCKCPPGRTGLLCDAEVNECASSPCKNGGRCHDGLNGFHCACRPGFIGFTCEINLDECMSNPCRNGGTCEDAINGFSCTCPFGFSGHTCEIDENECDSNHCVQASECIDLRGDYRCVCLSGYTGKDCNFNIDECVSSPCLNGGWCNDKVNSYDCICQPGFLGKNCENLINFCTPTSCKNNGTCTSVLSGINCKCAPGFTGSLCETEINECASFPCLNGGRCIDRIDGFECQCTDAFTGMYCTEIINYCESPPCQNGATCIGGHGIYTCKCSSGYVGKQCEIELNECASNPCKNYGKCVDLVGKFKCECPTGFSGDVCEVDIDECEISPCQNEGECLNLLGEYRCLCDDGFIGDNCEIELVNECLMSPCENSAKCVDLAMGFSCICPSGFTGPFCENDVDECASSPCTNGGICLDRVNSYLCICDPGFTGRQCQDIDFCYKSPCLNGGRCKNQDDGFLCSCTGGFTGKYCQLEVDECLENPCINGGVCIDLIGGFRCDCVAGYMGYFCDTEIDECNSSPCQNGKCEDKLDGYRCACDEGFTGNNCESLILTVGTTAVSTEITSEESSTLSTDKTISSVSTIYELTSFLSDYESDFKSDSATSSVKPDTSSTEQTESISTNVTTQRSVPLSTIGSFESSAAPTSTSETSTTEPVGDFEPFSMTPHKTQSFSLETKQSTSPAKLYDVPTFDNITSHKPEQTIVYEQELRDITNSKETSISLNISNDLSSEYGKAYIYSGEESGEYFQNMVVTSEQSRTLESSGQTSGLSSDLYKVEISSGDELSGDFRDKYITLEDGSADEGSKENYNLASGLVEDQIFSEDIAGGDVRGKDIPPAAGSGDTSSSGEAKISSRDFYSGDESSGELPAVSISWEEKPGKFSEPDNSSTEPLEVQVSSGDESSSGEKSNDLLRDAGVSSGERSNAFREKYMISEEISGDLSNGLAEVKFSSGDESGGPIKEIHIFSGQGSGDIQNSLDIRASISKPDEEPIFSGEASSIPPKDTRVSSGERSSAFREKDVISEESSGDLASGLAGVELSSGDESGGRIEEIHISSGQGSGDIQDSLDIRASISKPDEEPIFSGEASSIPPKDTQVSSGERSSAFREKDVISEESSGDLASGLAGVELSSGDESGGRIEEIHISSGQGSGDIQDSLDIRASISKPDEEPIFSGEASSIPPKDTRVSSGERSSAFREKDVISEESSGDLASGLADVELSSGDESGGRIEEIHISSGQGSGDIQDSLDIRASISKPDEEPIFSGEASSIPPKDTRVSSGEKSSAFRENDVISGESSGDLASGSTDVELSSVDQNGGRIEEIHISSGQGSGDIQDSLDIRASISRPDEEPIFSGEASSIPPKDTRESSGERSSAFREKDVISEESSGDLARGLADVELSSGDESGGRIEEIHISSGQGSGDIQDSLDIRASISKPDEEPIFSGEASSIPPKDTRVSSGERSSAFREKDVISEESSGDLASGLADVELSSGDESGGRIEEIHISSGQGSGVIQDSVYIRPSISGSSEEPVFSGEESSGLTRAVEVFSGEGLSDFSDTRETETLVDKLYIKDDGLADEGSADSEEIRISSGDESGNFTGSGYLTPVSIDGFRFRKEYSGSGHLEEIHISSGQGLDETVGSGETHTMSSGYFEVYTPYSGEESGSGESGFSSGESSGDLQVEKELLKLRESDGKFPSEDKGSVNLQEINASSGEEISGFDDILSTVLPELVYSTIGSGDAEITSDARKVVSKFEDGSEGLNEIHVSSGQDSDKFMALMTTLLPHVFSKDGKGETESTGFENVAASGDLLEVRVSSEDFSDFMQVTSRTEFAITYPPALSHSSEEGVKTDTSFIDSSGEGSGVSVIGTSGEGPADTASTTISEFSESTDISELSESSSKASYEYQTFSEIENSGKMRELFTNYIKPTFGTISSATVHDDGQTAEILVSPTSNDSGDLRISSGDESKGEIEVTHMYSKEPSGSGEGSGDLRIFSNESFENSKLTGARIEDFQWSGESEVASSAFTSTTHVKSKDIIESKEDEPPVFFSGDGRDGSTDDLSQMYSSGDQRGEIHQLSESGSGEISKIPIDLSMDSVESSPKSNTTGSNASKTTTNEPTVLSLIEFLTTQDYFAFDMLTFDLSDLFLLPIQILPPDKDVDGNLSPSAQLYKETTTISTEQVDAYLMEKLYTKTPLPSTKKDMPINALTSNTMTIPKETDSVSYSKTYASTNDIPYITKSTSSHTTDDITEKSTLGGLSIKSSESILQNKTTVTTRMSTHTISSNYVEDTATKQKKFDYTYAYFTKQFSEPQKISTQATKATFTTSHRDMNIPYSKSGSTEDSFEAITTLYYKCKSSFVPREKCEFLFPPPPTPQHMISIKSQVDEVDSISTKAAPTVQSPVLEYEIETYTSLASTKDIDDAKDAKDETRITHKITEQETETYAQDEFKKRTSFTTGTASEIATSTPTQIPTTTAVYNTTTGPVEAQYIAFSAESTEKSKESPQVKITEKTFEPIIKEQETSLSEKMNESTTGKTVSSTKYDLTEHATDGQKQITADNNSDQIDVKQETTKADVIMEEDMKILKIRNITKPTIDKQEFSSIDKIMKTLISSAATNWVSITVQPNEYLDVTEEVKMEANVTQMKEIQTIDTTMVQSTEELLSTSLNKTIAPDSKTQETTFNNKEQTISMHELIEENETTPCQTIKHHITTAERTSPESINSIVATAASSSTILTTAKEIITDDSLEDKNYTHMPHFDQTSIHNQTNDVFKVSISHRSTQAFKHVYTIKPPEVTTAISKEPKKTFIKITETTSSDKTEDRTEHQSTNADFKTTIVVHDSEAPGTEKQKIQQDDKATKRTTHKLGMLTNSTIVKSTHMEDNMKETRKVTTGIVTQKWKMPITTSKKKALITTLKALVSPTTSTTGSRAIITKSPTIPTTTIIRPKRPDEAVVPATLKDVTNEQRKIYDTMSIRPSVPTADQNASTEHTNITYIRKTSETTNASMQILPDKSKYTPIVRIEEGTLINQVTTVDISEDSKHRPLDKKTTIMPETTYELKQTIPVRKVTILKLQTPDPHFIESTDHQIKLEEDALNKITDQRVLNEAYTTVVTSKNKTSALHETSVPSKIRWPTSENVQTNAVDRDTETHAGIILTEVVTEDIVASEKSVTEIITTSRASQLQTMKPDALTNTQMASEKTLTEEFMTTLNDTSYLPADISTSTISVSPYANIQIVPVSMNITSLSSLHEETTTTLHGAETAQVLVKHISDNATQKLPGELKASILDEHSTDTPENYLITKKEYTWGTTEKSSIAEEKSTMLLHTDHTILLSNGTTIVPALELDTKHDFEHSSSVSWRETGESTMSPSSTSEESETKMFNKTITHDSDKLDTKVTDAPTMAISTKVSETQSTSAMNQTLLTTNMLLPSHQTTLAPRTKVEDLVTPKKTEETQSTKIPQQWTQSTITYLITNKEHASVTTEKSSIAEEESTQVRPIDLTTLLPNETTVLPPLELDTKHDHAHSSSVSGRETGESTMSPASTSEESETKMFNKTTTYYSDKIDANVTDTPTLAISTKEYETKSTSASQNQTLLTTNVLLPSHQTTLAPRMKVEDLVTPKKTEETQSTKIPQQWTQSTVTYLITNKEHASVTTEKSSIAEEESTQVRPIDLTTLLSNETTVLPPLELDTKHDHAHSSSVSGRETGESTMSPASTSEESETKMFNKTTTYYSDKIDANVTDAPTLAISTKEYETQSTSASQNQTLLTTNVLLPSHQTTLAPRTKVEDLVTSKKTEETQSTKTSKQWTQSTVTYLITNKEHASVATEKSSTAEEESTQVRSKDFTTLLSNETTIVPALELDTKHDNAHNSSVSWRETSESTTSPSSTSEESETKMFNKTMTHDSDKMDTKVKDAPTMAISTKASETQSTSASPNPTLMTTNILLPSHQTTLAPRTKVEDLMTPKKTEETQSTKIPQQWTQSTVTNLITNKEHAFVVTEKSSTAEEESTQVRPIDLTTLLSNETTVLPPLELDTKHDHAHSSSVSGRETGESTMSPASTSEESETKIFNKSTTHDSDKIDAKVMDALTMAISTKASETQSASASQNQTLFTINVLLPSHQTTLAPRTKVEDFVTPKKKKKTKSTKTPKQKTPRTTLKAFASISTSTTNKWVFITKMQQPTLITGSQPNAVYLKETATIHTPVVSISPDREQTSRPASLKWSSPTFEDKMSSAPATLKLLPKEQITLPSQSTLAVTPSTAVHVTDTVHETISALNDLDTRPTVKPITIHLQNIFEWMTQVYNDFTMSVTSITADMRTTVLPLTSIESKSVKDTNIEQVPRNILLTNTSDSTEGNVSSTTINSPAIKVNDSEDYATTSPKYWPLSTVSGMDKQVQIDIAPINNSYSHKEVYLYGNINKTEFIKNGSLVLYQPVVKVTIFRAVATIASTCFEYATVSYQKARSAVQETAVAVYQSAREMFFQMLDQIKTLWKYCERGIRTVMRYPSVIVRHRMIERFQAAKEQLNEFYKRGREILKNTVDRIGEDVDQYFTQLTERYKSNYDLIYSNIERNYRV</sequence>
<feature type="disulfide bond" evidence="17">
    <location>
        <begin position="711"/>
        <end position="720"/>
    </location>
</feature>
<feature type="compositionally biased region" description="Low complexity" evidence="20">
    <location>
        <begin position="886"/>
        <end position="902"/>
    </location>
</feature>
<evidence type="ECO:0000256" key="21">
    <source>
        <dbReference type="SAM" id="SignalP"/>
    </source>
</evidence>
<feature type="disulfide bond" evidence="17">
    <location>
        <begin position="765"/>
        <end position="775"/>
    </location>
</feature>
<feature type="domain" description="EGF-like" evidence="22">
    <location>
        <begin position="419"/>
        <end position="455"/>
    </location>
</feature>
<dbReference type="SUPFAM" id="SSF57196">
    <property type="entry name" value="EGF/Laminin"/>
    <property type="match status" value="12"/>
</dbReference>
<feature type="compositionally biased region" description="Basic and acidic residues" evidence="20">
    <location>
        <begin position="1120"/>
        <end position="1129"/>
    </location>
</feature>
<keyword evidence="5" id="KW-0272">Extracellular matrix</keyword>
<feature type="compositionally biased region" description="Polar residues" evidence="20">
    <location>
        <begin position="2331"/>
        <end position="2350"/>
    </location>
</feature>
<dbReference type="FunFam" id="2.10.25.140:FF:000001">
    <property type="entry name" value="Delta-like protein"/>
    <property type="match status" value="1"/>
</dbReference>
<dbReference type="FunFam" id="2.10.25.10:FF:000066">
    <property type="entry name" value="FAT atypical cadherin 4"/>
    <property type="match status" value="1"/>
</dbReference>
<feature type="disulfide bond" evidence="17">
    <location>
        <begin position="636"/>
        <end position="645"/>
    </location>
</feature>
<feature type="region of interest" description="Disordered" evidence="20">
    <location>
        <begin position="2078"/>
        <end position="2130"/>
    </location>
</feature>
<feature type="compositionally biased region" description="Low complexity" evidence="20">
    <location>
        <begin position="3589"/>
        <end position="3598"/>
    </location>
</feature>
<feature type="disulfide bond" evidence="17">
    <location>
        <begin position="749"/>
        <end position="758"/>
    </location>
</feature>
<proteinExistence type="predicted"/>
<dbReference type="GO" id="GO:0003008">
    <property type="term" value="P:system process"/>
    <property type="evidence" value="ECO:0007669"/>
    <property type="project" value="UniProtKB-ARBA"/>
</dbReference>
<feature type="region of interest" description="Disordered" evidence="20">
    <location>
        <begin position="1073"/>
        <end position="1170"/>
    </location>
</feature>
<keyword evidence="6 17" id="KW-0245">EGF-like domain</keyword>
<feature type="domain" description="EGF-like" evidence="22">
    <location>
        <begin position="571"/>
        <end position="607"/>
    </location>
</feature>
<dbReference type="InterPro" id="IPR001774">
    <property type="entry name" value="DSL"/>
</dbReference>
<dbReference type="InterPro" id="IPR000742">
    <property type="entry name" value="EGF"/>
</dbReference>
<name>A0ABD3U1P6_SINWO</name>
<feature type="compositionally biased region" description="Polar residues" evidence="20">
    <location>
        <begin position="1831"/>
        <end position="1841"/>
    </location>
</feature>
<feature type="region of interest" description="Disordered" evidence="20">
    <location>
        <begin position="2256"/>
        <end position="2350"/>
    </location>
</feature>
<feature type="compositionally biased region" description="Low complexity" evidence="20">
    <location>
        <begin position="2094"/>
        <end position="2110"/>
    </location>
</feature>
<dbReference type="PANTHER" id="PTHR24049">
    <property type="entry name" value="CRUMBS FAMILY MEMBER"/>
    <property type="match status" value="1"/>
</dbReference>
<feature type="compositionally biased region" description="Polar residues" evidence="20">
    <location>
        <begin position="1544"/>
        <end position="1556"/>
    </location>
</feature>
<feature type="compositionally biased region" description="Low complexity" evidence="20">
    <location>
        <begin position="858"/>
        <end position="869"/>
    </location>
</feature>
<dbReference type="FunFam" id="2.10.25.10:FF:000472">
    <property type="entry name" value="Uncharacterized protein, isoform A"/>
    <property type="match status" value="1"/>
</dbReference>
<evidence type="ECO:0000256" key="19">
    <source>
        <dbReference type="RuleBase" id="RU280815"/>
    </source>
</evidence>
<feature type="disulfide bond" evidence="17">
    <location>
        <begin position="786"/>
        <end position="795"/>
    </location>
</feature>
<keyword evidence="13 19" id="KW-1133">Transmembrane helix</keyword>
<dbReference type="InterPro" id="IPR018097">
    <property type="entry name" value="EGF_Ca-bd_CS"/>
</dbReference>
<keyword evidence="3 19" id="KW-0217">Developmental protein</keyword>
<organism evidence="24 25">
    <name type="scientific">Sinanodonta woodiana</name>
    <name type="common">Chinese pond mussel</name>
    <name type="synonym">Anodonta woodiana</name>
    <dbReference type="NCBI Taxonomy" id="1069815"/>
    <lineage>
        <taxon>Eukaryota</taxon>
        <taxon>Metazoa</taxon>
        <taxon>Spiralia</taxon>
        <taxon>Lophotrochozoa</taxon>
        <taxon>Mollusca</taxon>
        <taxon>Bivalvia</taxon>
        <taxon>Autobranchia</taxon>
        <taxon>Heteroconchia</taxon>
        <taxon>Palaeoheterodonta</taxon>
        <taxon>Unionida</taxon>
        <taxon>Unionoidea</taxon>
        <taxon>Unionidae</taxon>
        <taxon>Unioninae</taxon>
        <taxon>Sinanodonta</taxon>
    </lineage>
</organism>
<evidence type="ECO:0000256" key="2">
    <source>
        <dbReference type="ARBA" id="ARBA00004498"/>
    </source>
</evidence>
<feature type="domain" description="EGF-like" evidence="22">
    <location>
        <begin position="648"/>
        <end position="684"/>
    </location>
</feature>
<dbReference type="FunFam" id="2.10.25.10:FF:000575">
    <property type="entry name" value="Crumbs, isoform C"/>
    <property type="match status" value="1"/>
</dbReference>
<dbReference type="FunFam" id="2.10.25.10:FF:000279">
    <property type="entry name" value="Neurogenic locus notch 1"/>
    <property type="match status" value="1"/>
</dbReference>
<feature type="region of interest" description="Disordered" evidence="20">
    <location>
        <begin position="1192"/>
        <end position="1747"/>
    </location>
</feature>
<evidence type="ECO:0000256" key="10">
    <source>
        <dbReference type="ARBA" id="ARBA00022782"/>
    </source>
</evidence>
<feature type="region of interest" description="Disordered" evidence="20">
    <location>
        <begin position="1894"/>
        <end position="1915"/>
    </location>
</feature>
<feature type="compositionally biased region" description="Basic residues" evidence="20">
    <location>
        <begin position="4356"/>
        <end position="4372"/>
    </location>
</feature>
<dbReference type="SMART" id="SM00181">
    <property type="entry name" value="EGF"/>
    <property type="match status" value="15"/>
</dbReference>
<keyword evidence="16" id="KW-0325">Glycoprotein</keyword>
<dbReference type="GO" id="GO:0016020">
    <property type="term" value="C:membrane"/>
    <property type="evidence" value="ECO:0007669"/>
    <property type="project" value="UniProtKB-SubCell"/>
</dbReference>
<evidence type="ECO:0000256" key="12">
    <source>
        <dbReference type="ARBA" id="ARBA00022976"/>
    </source>
</evidence>
<dbReference type="Gene3D" id="2.10.25.10">
    <property type="entry name" value="Laminin"/>
    <property type="match status" value="15"/>
</dbReference>
<dbReference type="PROSITE" id="PS00022">
    <property type="entry name" value="EGF_1"/>
    <property type="match status" value="15"/>
</dbReference>
<dbReference type="FunFam" id="2.10.25.10:FF:000146">
    <property type="entry name" value="Putative neurogenic locus notch"/>
    <property type="match status" value="1"/>
</dbReference>
<feature type="domain" description="EGF-like" evidence="22">
    <location>
        <begin position="533"/>
        <end position="569"/>
    </location>
</feature>
<feature type="disulfide bond" evidence="17">
    <location>
        <begin position="559"/>
        <end position="568"/>
    </location>
</feature>
<dbReference type="InterPro" id="IPR013032">
    <property type="entry name" value="EGF-like_CS"/>
</dbReference>
<keyword evidence="8 19" id="KW-0732">Signal</keyword>
<evidence type="ECO:0000256" key="6">
    <source>
        <dbReference type="ARBA" id="ARBA00022536"/>
    </source>
</evidence>
<comment type="function">
    <text evidence="19">Putative Notch ligand involved in the mediation of Notch signaling.</text>
</comment>
<keyword evidence="12" id="KW-0914">Notch signaling pathway</keyword>
<feature type="domain" description="EGF-like" evidence="22">
    <location>
        <begin position="343"/>
        <end position="379"/>
    </location>
</feature>
<feature type="region of interest" description="Disordered" evidence="20">
    <location>
        <begin position="3741"/>
        <end position="3774"/>
    </location>
</feature>
<keyword evidence="9 19" id="KW-0677">Repeat</keyword>
<feature type="disulfide bond" evidence="17">
    <location>
        <begin position="674"/>
        <end position="683"/>
    </location>
</feature>
<dbReference type="PROSITE" id="PS01187">
    <property type="entry name" value="EGF_CA"/>
    <property type="match status" value="6"/>
</dbReference>
<dbReference type="GO" id="GO:0007399">
    <property type="term" value="P:nervous system development"/>
    <property type="evidence" value="ECO:0007669"/>
    <property type="project" value="UniProtKB-ARBA"/>
</dbReference>
<dbReference type="PROSITE" id="PS00010">
    <property type="entry name" value="ASX_HYDROXYL"/>
    <property type="match status" value="13"/>
</dbReference>
<feature type="compositionally biased region" description="Basic and acidic residues" evidence="20">
    <location>
        <begin position="4113"/>
        <end position="4130"/>
    </location>
</feature>
<keyword evidence="11" id="KW-0832">Ubl conjugation</keyword>
<feature type="disulfide bond" evidence="17">
    <location>
        <begin position="407"/>
        <end position="416"/>
    </location>
</feature>
<dbReference type="InterPro" id="IPR000152">
    <property type="entry name" value="EGF-type_Asp/Asn_hydroxyl_site"/>
</dbReference>
<dbReference type="PROSITE" id="PS50026">
    <property type="entry name" value="EGF_3"/>
    <property type="match status" value="15"/>
</dbReference>
<dbReference type="Proteomes" id="UP001634394">
    <property type="component" value="Unassembled WGS sequence"/>
</dbReference>
<feature type="domain" description="DSL" evidence="23">
    <location>
        <begin position="181"/>
        <end position="226"/>
    </location>
</feature>
<evidence type="ECO:0000256" key="5">
    <source>
        <dbReference type="ARBA" id="ARBA00022530"/>
    </source>
</evidence>
<feature type="region of interest" description="Disordered" evidence="20">
    <location>
        <begin position="848"/>
        <end position="926"/>
    </location>
</feature>
<feature type="region of interest" description="Disordered" evidence="20">
    <location>
        <begin position="1814"/>
        <end position="1841"/>
    </location>
</feature>
<feature type="compositionally biased region" description="Polar residues" evidence="20">
    <location>
        <begin position="2256"/>
        <end position="2266"/>
    </location>
</feature>
<feature type="region of interest" description="Disordered" evidence="20">
    <location>
        <begin position="4352"/>
        <end position="4374"/>
    </location>
</feature>
<feature type="disulfide bond" evidence="17">
    <location>
        <begin position="521"/>
        <end position="530"/>
    </location>
</feature>
<keyword evidence="15 17" id="KW-1015">Disulfide bond</keyword>
<feature type="domain" description="EGF-like" evidence="22">
    <location>
        <begin position="305"/>
        <end position="341"/>
    </location>
</feature>
<evidence type="ECO:0000256" key="15">
    <source>
        <dbReference type="ARBA" id="ARBA00023157"/>
    </source>
</evidence>
<evidence type="ECO:0000256" key="1">
    <source>
        <dbReference type="ARBA" id="ARBA00004479"/>
    </source>
</evidence>
<evidence type="ECO:0000256" key="4">
    <source>
        <dbReference type="ARBA" id="ARBA00022525"/>
    </source>
</evidence>
<dbReference type="GO" id="GO:0051240">
    <property type="term" value="P:positive regulation of multicellular organismal process"/>
    <property type="evidence" value="ECO:0007669"/>
    <property type="project" value="UniProtKB-ARBA"/>
</dbReference>
<feature type="disulfide bond" evidence="18">
    <location>
        <begin position="217"/>
        <end position="226"/>
    </location>
</feature>
<keyword evidence="14 19" id="KW-0472">Membrane</keyword>
<evidence type="ECO:0000313" key="24">
    <source>
        <dbReference type="EMBL" id="KAL3842380.1"/>
    </source>
</evidence>
<feature type="domain" description="EGF-like" evidence="22">
    <location>
        <begin position="723"/>
        <end position="759"/>
    </location>
</feature>
<dbReference type="Pfam" id="PF12661">
    <property type="entry name" value="hEGF"/>
    <property type="match status" value="4"/>
</dbReference>
<evidence type="ECO:0000313" key="25">
    <source>
        <dbReference type="Proteomes" id="UP001634394"/>
    </source>
</evidence>
<dbReference type="SMART" id="SM00179">
    <property type="entry name" value="EGF_CA"/>
    <property type="match status" value="15"/>
</dbReference>
<accession>A0ABD3U1P6</accession>
<evidence type="ECO:0000256" key="7">
    <source>
        <dbReference type="ARBA" id="ARBA00022692"/>
    </source>
</evidence>
<evidence type="ECO:0000256" key="3">
    <source>
        <dbReference type="ARBA" id="ARBA00022473"/>
    </source>
</evidence>
<dbReference type="SUPFAM" id="SSF57184">
    <property type="entry name" value="Growth factor receptor domain"/>
    <property type="match status" value="1"/>
</dbReference>
<dbReference type="FunFam" id="2.10.25.10:FF:000122">
    <property type="entry name" value="Protein crumbs homolog 2"/>
    <property type="match status" value="1"/>
</dbReference>